<sequence length="81" mass="8744">MEVPLAFQVCEPHFLVGVMGVGITYFEVVLMLQPSDGVKIEVRASQGGEEVKGREEKRGEGSVVVWVSVKKPTLVLAASKS</sequence>
<organism evidence="1 2">
    <name type="scientific">Vitis vinifera</name>
    <name type="common">Grape</name>
    <dbReference type="NCBI Taxonomy" id="29760"/>
    <lineage>
        <taxon>Eukaryota</taxon>
        <taxon>Viridiplantae</taxon>
        <taxon>Streptophyta</taxon>
        <taxon>Embryophyta</taxon>
        <taxon>Tracheophyta</taxon>
        <taxon>Spermatophyta</taxon>
        <taxon>Magnoliopsida</taxon>
        <taxon>eudicotyledons</taxon>
        <taxon>Gunneridae</taxon>
        <taxon>Pentapetalae</taxon>
        <taxon>rosids</taxon>
        <taxon>Vitales</taxon>
        <taxon>Vitaceae</taxon>
        <taxon>Viteae</taxon>
        <taxon>Vitis</taxon>
    </lineage>
</organism>
<name>A0A438FIA4_VITVI</name>
<reference evidence="1 2" key="1">
    <citation type="journal article" date="2018" name="PLoS Genet.">
        <title>Population sequencing reveals clonal diversity and ancestral inbreeding in the grapevine cultivar Chardonnay.</title>
        <authorList>
            <person name="Roach M.J."/>
            <person name="Johnson D.L."/>
            <person name="Bohlmann J."/>
            <person name="van Vuuren H.J."/>
            <person name="Jones S.J."/>
            <person name="Pretorius I.S."/>
            <person name="Schmidt S.A."/>
            <person name="Borneman A.R."/>
        </authorList>
    </citation>
    <scope>NUCLEOTIDE SEQUENCE [LARGE SCALE GENOMIC DNA]</scope>
    <source>
        <strain evidence="2">cv. Chardonnay</strain>
        <tissue evidence="1">Leaf</tissue>
    </source>
</reference>
<dbReference type="AlphaFoldDB" id="A0A438FIA4"/>
<accession>A0A438FIA4</accession>
<evidence type="ECO:0000313" key="2">
    <source>
        <dbReference type="Proteomes" id="UP000288805"/>
    </source>
</evidence>
<comment type="caution">
    <text evidence="1">The sequence shown here is derived from an EMBL/GenBank/DDBJ whole genome shotgun (WGS) entry which is preliminary data.</text>
</comment>
<dbReference type="Proteomes" id="UP000288805">
    <property type="component" value="Unassembled WGS sequence"/>
</dbReference>
<proteinExistence type="predicted"/>
<dbReference type="OrthoDB" id="2143914at2759"/>
<gene>
    <name evidence="1" type="ORF">CK203_098216</name>
</gene>
<protein>
    <submittedName>
        <fullName evidence="1">Uncharacterized protein</fullName>
    </submittedName>
</protein>
<evidence type="ECO:0000313" key="1">
    <source>
        <dbReference type="EMBL" id="RVW59696.1"/>
    </source>
</evidence>
<dbReference type="EMBL" id="QGNW01000880">
    <property type="protein sequence ID" value="RVW59696.1"/>
    <property type="molecule type" value="Genomic_DNA"/>
</dbReference>